<keyword evidence="8 18" id="KW-0201">Cytochrome c-type biogenesis</keyword>
<keyword evidence="11 18" id="KW-0560">Oxidoreductase</keyword>
<evidence type="ECO:0000256" key="7">
    <source>
        <dbReference type="ARBA" id="ARBA00022729"/>
    </source>
</evidence>
<dbReference type="OrthoDB" id="9811036at2"/>
<proteinExistence type="inferred from homology"/>
<evidence type="ECO:0000256" key="2">
    <source>
        <dbReference type="ARBA" id="ARBA00007241"/>
    </source>
</evidence>
<dbReference type="InterPro" id="IPR035671">
    <property type="entry name" value="DsbD_gamma"/>
</dbReference>
<dbReference type="InterPro" id="IPR036929">
    <property type="entry name" value="DsbDN_sf"/>
</dbReference>
<keyword evidence="12 18" id="KW-0520">NAD</keyword>
<dbReference type="InterPro" id="IPR003834">
    <property type="entry name" value="Cyt_c_assmbl_TM_dom"/>
</dbReference>
<evidence type="ECO:0000256" key="4">
    <source>
        <dbReference type="ARBA" id="ARBA00022475"/>
    </source>
</evidence>
<gene>
    <name evidence="18" type="primary">dsbD</name>
    <name evidence="20" type="ORF">C3Y98_03715</name>
</gene>
<dbReference type="EC" id="1.8.1.8" evidence="18"/>
<keyword evidence="9 18" id="KW-0249">Electron transport</keyword>
<organism evidence="20 21">
    <name type="scientific">Methylotenera oryzisoli</name>
    <dbReference type="NCBI Taxonomy" id="2080758"/>
    <lineage>
        <taxon>Bacteria</taxon>
        <taxon>Pseudomonadati</taxon>
        <taxon>Pseudomonadota</taxon>
        <taxon>Betaproteobacteria</taxon>
        <taxon>Nitrosomonadales</taxon>
        <taxon>Methylophilaceae</taxon>
        <taxon>Methylotenera</taxon>
    </lineage>
</organism>
<dbReference type="EMBL" id="PQVH01000006">
    <property type="protein sequence ID" value="TFW72226.1"/>
    <property type="molecule type" value="Genomic_DNA"/>
</dbReference>
<feature type="domain" description="Thioredoxin" evidence="19">
    <location>
        <begin position="476"/>
        <end position="610"/>
    </location>
</feature>
<keyword evidence="6 18" id="KW-0812">Transmembrane</keyword>
<feature type="transmembrane region" description="Helical" evidence="18">
    <location>
        <begin position="321"/>
        <end position="346"/>
    </location>
</feature>
<evidence type="ECO:0000256" key="5">
    <source>
        <dbReference type="ARBA" id="ARBA00022519"/>
    </source>
</evidence>
<evidence type="ECO:0000313" key="21">
    <source>
        <dbReference type="Proteomes" id="UP000297706"/>
    </source>
</evidence>
<name>A0A4Y9VTC4_9PROT</name>
<feature type="transmembrane region" description="Helical" evidence="18">
    <location>
        <begin position="393"/>
        <end position="411"/>
    </location>
</feature>
<comment type="catalytic activity">
    <reaction evidence="16 18">
        <text>[protein]-dithiol + NAD(+) = [protein]-disulfide + NADH + H(+)</text>
        <dbReference type="Rhea" id="RHEA:18749"/>
        <dbReference type="Rhea" id="RHEA-COMP:10593"/>
        <dbReference type="Rhea" id="RHEA-COMP:10594"/>
        <dbReference type="ChEBI" id="CHEBI:15378"/>
        <dbReference type="ChEBI" id="CHEBI:29950"/>
        <dbReference type="ChEBI" id="CHEBI:50058"/>
        <dbReference type="ChEBI" id="CHEBI:57540"/>
        <dbReference type="ChEBI" id="CHEBI:57945"/>
        <dbReference type="EC" id="1.8.1.8"/>
    </reaction>
</comment>
<evidence type="ECO:0000256" key="12">
    <source>
        <dbReference type="ARBA" id="ARBA00023027"/>
    </source>
</evidence>
<comment type="catalytic activity">
    <reaction evidence="17 18">
        <text>[protein]-dithiol + NADP(+) = [protein]-disulfide + NADPH + H(+)</text>
        <dbReference type="Rhea" id="RHEA:18753"/>
        <dbReference type="Rhea" id="RHEA-COMP:10593"/>
        <dbReference type="Rhea" id="RHEA-COMP:10594"/>
        <dbReference type="ChEBI" id="CHEBI:15378"/>
        <dbReference type="ChEBI" id="CHEBI:29950"/>
        <dbReference type="ChEBI" id="CHEBI:50058"/>
        <dbReference type="ChEBI" id="CHEBI:57783"/>
        <dbReference type="ChEBI" id="CHEBI:58349"/>
        <dbReference type="EC" id="1.8.1.8"/>
    </reaction>
</comment>
<evidence type="ECO:0000256" key="18">
    <source>
        <dbReference type="HAMAP-Rule" id="MF_00399"/>
    </source>
</evidence>
<dbReference type="HAMAP" id="MF_00399">
    <property type="entry name" value="DbsD"/>
    <property type="match status" value="1"/>
</dbReference>
<keyword evidence="14 18" id="KW-1015">Disulfide bond</keyword>
<dbReference type="Gene3D" id="3.40.30.10">
    <property type="entry name" value="Glutaredoxin"/>
    <property type="match status" value="1"/>
</dbReference>
<keyword evidence="5 18" id="KW-0997">Cell inner membrane</keyword>
<dbReference type="Pfam" id="PF02683">
    <property type="entry name" value="DsbD_TM"/>
    <property type="match status" value="1"/>
</dbReference>
<reference evidence="20 21" key="1">
    <citation type="submission" date="2018-02" db="EMBL/GenBank/DDBJ databases">
        <title>A novel lanthanide dependent methylotroph, Methylotenera sp. La3113.</title>
        <authorList>
            <person name="Lv H."/>
            <person name="Tani A."/>
        </authorList>
    </citation>
    <scope>NUCLEOTIDE SEQUENCE [LARGE SCALE GENOMIC DNA]</scope>
    <source>
        <strain evidence="20 21">La3113</strain>
    </source>
</reference>
<dbReference type="InterPro" id="IPR028250">
    <property type="entry name" value="DsbDN"/>
</dbReference>
<keyword evidence="13 18" id="KW-0472">Membrane</keyword>
<feature type="transmembrane region" description="Helical" evidence="18">
    <location>
        <begin position="352"/>
        <end position="381"/>
    </location>
</feature>
<sequence precursor="true">MFKRFSYFLLLSLFIFSASISHAGNTSSGLKSLFTGESAEDEFLSPDTAFGVIIKQDGQNILANFTVAPNYYLYKTRTKFEFTPAQTFDTTLPKADIKNDPNFGKMEVYHQDFSANLLIKDKITAPINLKITYQGCSEKGLCYAPQHKSFTITPGTGTTSSAAAASDNIATSSSDNASDSDSQAANLLKSGKWWLIILGFFTAGLLLAFTPCVFPMIPILSSIIIGKNAHVTRLHAFNLSLAYTLGMCLTYTLAGIAAGLSGQMLSSALQTPWALGFGAFIFVVLALSMFGFYELKLPSNMENGLMNLSRRIKGGRFFSDFLMGVLSALIISPCVAAPLAGALLYISKTNDVLLGGVALFSLSVGMGTPLLLIGASAGTLLPKVGSWMNAVRNLFGVLMLGVAIWLIAPVIPMQVQLALWAAILIVPAIFMHALDSLPTGAKAALKFWKGIGVMMVVTGLALLIGALSNAKSPLQPLSGLVATSAKEQAHNNLSFQPIKSIAELENALNNASGKPVMLDFYADWCVACKELEQFTFSDARVQSALKDTLLLQADVTNNTEDDKALMQKFNIFGPPGIVFFNAKAEEESHLKVVGYKNADTFLQILNQRGSCLPETIEC</sequence>
<dbReference type="InterPro" id="IPR013766">
    <property type="entry name" value="Thioredoxin_domain"/>
</dbReference>
<evidence type="ECO:0000256" key="15">
    <source>
        <dbReference type="ARBA" id="ARBA00023284"/>
    </source>
</evidence>
<dbReference type="SUPFAM" id="SSF52833">
    <property type="entry name" value="Thioredoxin-like"/>
    <property type="match status" value="1"/>
</dbReference>
<dbReference type="InterPro" id="IPR022910">
    <property type="entry name" value="Thiol_diS_interchange_DbsD"/>
</dbReference>
<evidence type="ECO:0000259" key="19">
    <source>
        <dbReference type="PROSITE" id="PS51352"/>
    </source>
</evidence>
<keyword evidence="10 18" id="KW-1133">Transmembrane helix</keyword>
<evidence type="ECO:0000256" key="17">
    <source>
        <dbReference type="ARBA" id="ARBA00047804"/>
    </source>
</evidence>
<evidence type="ECO:0000256" key="6">
    <source>
        <dbReference type="ARBA" id="ARBA00022692"/>
    </source>
</evidence>
<comment type="similarity">
    <text evidence="2 18">Belongs to the thioredoxin family. DsbD subfamily.</text>
</comment>
<accession>A0A4Y9VTC4</accession>
<feature type="chain" id="PRO_5021519570" description="Thiol:disulfide interchange protein DsbD" evidence="18">
    <location>
        <begin position="24"/>
        <end position="618"/>
    </location>
</feature>
<dbReference type="Gene3D" id="2.60.40.1250">
    <property type="entry name" value="Thiol:disulfide interchange protein DsbD, N-terminal domain"/>
    <property type="match status" value="1"/>
</dbReference>
<dbReference type="InterPro" id="IPR017937">
    <property type="entry name" value="Thioredoxin_CS"/>
</dbReference>
<evidence type="ECO:0000313" key="20">
    <source>
        <dbReference type="EMBL" id="TFW72226.1"/>
    </source>
</evidence>
<feature type="disulfide bond" description="Redox-active" evidence="18">
    <location>
        <begin position="212"/>
        <end position="334"/>
    </location>
</feature>
<dbReference type="CDD" id="cd02953">
    <property type="entry name" value="DsbDgamma"/>
    <property type="match status" value="1"/>
</dbReference>
<dbReference type="InterPro" id="IPR012336">
    <property type="entry name" value="Thioredoxin-like_fold"/>
</dbReference>
<comment type="subcellular location">
    <subcellularLocation>
        <location evidence="1 18">Cell inner membrane</location>
        <topology evidence="1 18">Multi-pass membrane protein</topology>
    </subcellularLocation>
</comment>
<dbReference type="NCBIfam" id="NF001419">
    <property type="entry name" value="PRK00293.1"/>
    <property type="match status" value="1"/>
</dbReference>
<dbReference type="Pfam" id="PF13098">
    <property type="entry name" value="Thioredoxin_2"/>
    <property type="match status" value="1"/>
</dbReference>
<comment type="function">
    <text evidence="18">Required to facilitate the formation of correct disulfide bonds in some periplasmic proteins and for the assembly of the periplasmic c-type cytochromes. Acts by transferring electrons from cytoplasmic thioredoxin to the periplasm. This transfer involves a cascade of disulfide bond formation and reduction steps.</text>
</comment>
<keyword evidence="15 18" id="KW-0676">Redox-active center</keyword>
<comment type="caution">
    <text evidence="20">The sequence shown here is derived from an EMBL/GenBank/DDBJ whole genome shotgun (WGS) entry which is preliminary data.</text>
</comment>
<dbReference type="InterPro" id="IPR036249">
    <property type="entry name" value="Thioredoxin-like_sf"/>
</dbReference>
<dbReference type="AlphaFoldDB" id="A0A4Y9VTC4"/>
<evidence type="ECO:0000256" key="10">
    <source>
        <dbReference type="ARBA" id="ARBA00022989"/>
    </source>
</evidence>
<dbReference type="Pfam" id="PF11412">
    <property type="entry name" value="DsbD_N"/>
    <property type="match status" value="1"/>
</dbReference>
<dbReference type="GO" id="GO:0005886">
    <property type="term" value="C:plasma membrane"/>
    <property type="evidence" value="ECO:0007669"/>
    <property type="project" value="UniProtKB-SubCell"/>
</dbReference>
<evidence type="ECO:0000256" key="9">
    <source>
        <dbReference type="ARBA" id="ARBA00022982"/>
    </source>
</evidence>
<evidence type="ECO:0000256" key="13">
    <source>
        <dbReference type="ARBA" id="ARBA00023136"/>
    </source>
</evidence>
<evidence type="ECO:0000256" key="11">
    <source>
        <dbReference type="ARBA" id="ARBA00023002"/>
    </source>
</evidence>
<dbReference type="GO" id="GO:0045454">
    <property type="term" value="P:cell redox homeostasis"/>
    <property type="evidence" value="ECO:0007669"/>
    <property type="project" value="TreeGrafter"/>
</dbReference>
<dbReference type="PANTHER" id="PTHR32234:SF0">
    <property type="entry name" value="THIOL:DISULFIDE INTERCHANGE PROTEIN DSBD"/>
    <property type="match status" value="1"/>
</dbReference>
<keyword evidence="3 18" id="KW-0813">Transport</keyword>
<dbReference type="PANTHER" id="PTHR32234">
    <property type="entry name" value="THIOL:DISULFIDE INTERCHANGE PROTEIN DSBD"/>
    <property type="match status" value="1"/>
</dbReference>
<keyword evidence="21" id="KW-1185">Reference proteome</keyword>
<dbReference type="PROSITE" id="PS51352">
    <property type="entry name" value="THIOREDOXIN_2"/>
    <property type="match status" value="1"/>
</dbReference>
<dbReference type="SUPFAM" id="SSF74863">
    <property type="entry name" value="Thiol:disulfide interchange protein DsbD, N-terminal domain (DsbD-alpha)"/>
    <property type="match status" value="1"/>
</dbReference>
<dbReference type="Proteomes" id="UP000297706">
    <property type="component" value="Unassembled WGS sequence"/>
</dbReference>
<dbReference type="PROSITE" id="PS00194">
    <property type="entry name" value="THIOREDOXIN_1"/>
    <property type="match status" value="1"/>
</dbReference>
<evidence type="ECO:0000256" key="3">
    <source>
        <dbReference type="ARBA" id="ARBA00022448"/>
    </source>
</evidence>
<feature type="transmembrane region" description="Helical" evidence="18">
    <location>
        <begin position="447"/>
        <end position="467"/>
    </location>
</feature>
<dbReference type="GO" id="GO:0047134">
    <property type="term" value="F:protein-disulfide reductase [NAD(P)H] activity"/>
    <property type="evidence" value="ECO:0007669"/>
    <property type="project" value="UniProtKB-UniRule"/>
</dbReference>
<keyword evidence="4 18" id="KW-1003">Cell membrane</keyword>
<protein>
    <recommendedName>
        <fullName evidence="18">Thiol:disulfide interchange protein DsbD</fullName>
        <ecNumber evidence="18">1.8.1.8</ecNumber>
    </recommendedName>
    <alternativeName>
        <fullName evidence="18">Protein-disulfide reductase</fullName>
        <shortName evidence="18">Disulfide reductase</shortName>
    </alternativeName>
</protein>
<feature type="transmembrane region" description="Helical" evidence="18">
    <location>
        <begin position="241"/>
        <end position="261"/>
    </location>
</feature>
<feature type="transmembrane region" description="Helical" evidence="18">
    <location>
        <begin position="417"/>
        <end position="435"/>
    </location>
</feature>
<feature type="disulfide bond" description="Redox-active" evidence="18">
    <location>
        <begin position="525"/>
        <end position="528"/>
    </location>
</feature>
<evidence type="ECO:0000256" key="8">
    <source>
        <dbReference type="ARBA" id="ARBA00022748"/>
    </source>
</evidence>
<evidence type="ECO:0000256" key="16">
    <source>
        <dbReference type="ARBA" id="ARBA00047388"/>
    </source>
</evidence>
<dbReference type="GO" id="GO:0017004">
    <property type="term" value="P:cytochrome complex assembly"/>
    <property type="evidence" value="ECO:0007669"/>
    <property type="project" value="UniProtKB-UniRule"/>
</dbReference>
<feature type="transmembrane region" description="Helical" evidence="18">
    <location>
        <begin position="193"/>
        <end position="220"/>
    </location>
</feature>
<keyword evidence="7 18" id="KW-0732">Signal</keyword>
<feature type="disulfide bond" description="Redox-active" evidence="18">
    <location>
        <begin position="136"/>
        <end position="142"/>
    </location>
</feature>
<feature type="signal peptide" evidence="18">
    <location>
        <begin position="1"/>
        <end position="23"/>
    </location>
</feature>
<evidence type="ECO:0000256" key="14">
    <source>
        <dbReference type="ARBA" id="ARBA00023157"/>
    </source>
</evidence>
<evidence type="ECO:0000256" key="1">
    <source>
        <dbReference type="ARBA" id="ARBA00004429"/>
    </source>
</evidence>
<dbReference type="GO" id="GO:0009055">
    <property type="term" value="F:electron transfer activity"/>
    <property type="evidence" value="ECO:0007669"/>
    <property type="project" value="UniProtKB-UniRule"/>
</dbReference>
<dbReference type="RefSeq" id="WP_135276768.1">
    <property type="nucleotide sequence ID" value="NZ_PQVH01000006.1"/>
</dbReference>
<feature type="transmembrane region" description="Helical" evidence="18">
    <location>
        <begin position="273"/>
        <end position="293"/>
    </location>
</feature>